<protein>
    <submittedName>
        <fullName evidence="1">Uncharacterized protein</fullName>
    </submittedName>
</protein>
<dbReference type="Proteomes" id="UP001497744">
    <property type="component" value="Unassembled WGS sequence"/>
</dbReference>
<name>A0AAV4LVS7_BABCB</name>
<comment type="caution">
    <text evidence="1">The sequence shown here is derived from an EMBL/GenBank/DDBJ whole genome shotgun (WGS) entry which is preliminary data.</text>
</comment>
<dbReference type="EMBL" id="BPLF01000002">
    <property type="protein sequence ID" value="GIX63732.1"/>
    <property type="molecule type" value="Genomic_DNA"/>
</dbReference>
<dbReference type="AlphaFoldDB" id="A0AAV4LVS7"/>
<dbReference type="GeneID" id="94195213"/>
<accession>A0AAV4LVS7</accession>
<keyword evidence="2" id="KW-1185">Reference proteome</keyword>
<reference evidence="1 2" key="1">
    <citation type="submission" date="2021-06" db="EMBL/GenBank/DDBJ databases">
        <title>Genome sequence of Babesia caballi.</title>
        <authorList>
            <person name="Yamagishi J."/>
            <person name="Kidaka T."/>
            <person name="Ochi A."/>
        </authorList>
    </citation>
    <scope>NUCLEOTIDE SEQUENCE [LARGE SCALE GENOMIC DNA]</scope>
    <source>
        <strain evidence="1">USDA-D6B2</strain>
    </source>
</reference>
<dbReference type="RefSeq" id="XP_067715801.1">
    <property type="nucleotide sequence ID" value="XM_067859700.1"/>
</dbReference>
<evidence type="ECO:0000313" key="1">
    <source>
        <dbReference type="EMBL" id="GIX63732.1"/>
    </source>
</evidence>
<sequence>MLTAQPMPLSNLAKIAVKYTSGNECASDFVRELVPLMAYGNKHIEFDTQKAEPGEDESCHLLLSKVQAEAREAFTESGGAVTLNLKLYRYPLQVMQRILDVASEDDGSREEH</sequence>
<organism evidence="1 2">
    <name type="scientific">Babesia caballi</name>
    <dbReference type="NCBI Taxonomy" id="5871"/>
    <lineage>
        <taxon>Eukaryota</taxon>
        <taxon>Sar</taxon>
        <taxon>Alveolata</taxon>
        <taxon>Apicomplexa</taxon>
        <taxon>Aconoidasida</taxon>
        <taxon>Piroplasmida</taxon>
        <taxon>Babesiidae</taxon>
        <taxon>Babesia</taxon>
    </lineage>
</organism>
<gene>
    <name evidence="1" type="ORF">BcabD6B2_31670</name>
</gene>
<evidence type="ECO:0000313" key="2">
    <source>
        <dbReference type="Proteomes" id="UP001497744"/>
    </source>
</evidence>
<proteinExistence type="predicted"/>